<evidence type="ECO:0000259" key="5">
    <source>
        <dbReference type="PROSITE" id="PS51294"/>
    </source>
</evidence>
<dbReference type="VEuPathDB" id="FungiDB:FUN_000439"/>
<dbReference type="PROSITE" id="PS51294">
    <property type="entry name" value="HTH_MYB"/>
    <property type="match status" value="1"/>
</dbReference>
<reference evidence="9 10" key="1">
    <citation type="submission" date="2016-04" db="EMBL/GenBank/DDBJ databases">
        <title>Genome analyses suggest a sexual origin of heterokaryosis in a supposedly ancient asexual fungus.</title>
        <authorList>
            <person name="Ropars J."/>
            <person name="Sedzielewska K."/>
            <person name="Noel J."/>
            <person name="Charron P."/>
            <person name="Farinelli L."/>
            <person name="Marton T."/>
            <person name="Kruger M."/>
            <person name="Pelin A."/>
            <person name="Brachmann A."/>
            <person name="Corradi N."/>
        </authorList>
    </citation>
    <scope>NUCLEOTIDE SEQUENCE [LARGE SCALE GENOMIC DNA]</scope>
    <source>
        <strain evidence="7 9">A5</strain>
        <strain evidence="8 10">C2</strain>
    </source>
</reference>
<dbReference type="Proteomes" id="UP000233469">
    <property type="component" value="Unassembled WGS sequence"/>
</dbReference>
<dbReference type="EMBL" id="LLXJ01000820">
    <property type="protein sequence ID" value="PKC05939.1"/>
    <property type="molecule type" value="Genomic_DNA"/>
</dbReference>
<evidence type="ECO:0000313" key="10">
    <source>
        <dbReference type="Proteomes" id="UP000233469"/>
    </source>
</evidence>
<feature type="region of interest" description="Disordered" evidence="3">
    <location>
        <begin position="91"/>
        <end position="115"/>
    </location>
</feature>
<gene>
    <name evidence="6" type="ORF">CHRIB12_LOCUS16191</name>
    <name evidence="7" type="ORF">RhiirA5_360777</name>
    <name evidence="8" type="ORF">RhiirC2_736650</name>
</gene>
<organism evidence="7 9">
    <name type="scientific">Rhizophagus irregularis</name>
    <dbReference type="NCBI Taxonomy" id="588596"/>
    <lineage>
        <taxon>Eukaryota</taxon>
        <taxon>Fungi</taxon>
        <taxon>Fungi incertae sedis</taxon>
        <taxon>Mucoromycota</taxon>
        <taxon>Glomeromycotina</taxon>
        <taxon>Glomeromycetes</taxon>
        <taxon>Glomerales</taxon>
        <taxon>Glomeraceae</taxon>
        <taxon>Rhizophagus</taxon>
    </lineage>
</organism>
<dbReference type="InterPro" id="IPR052450">
    <property type="entry name" value="TRBD-Containing_Protein"/>
</dbReference>
<dbReference type="InterPro" id="IPR001005">
    <property type="entry name" value="SANT/Myb"/>
</dbReference>
<dbReference type="Proteomes" id="UP000684084">
    <property type="component" value="Unassembled WGS sequence"/>
</dbReference>
<proteinExistence type="predicted"/>
<dbReference type="PROSITE" id="PS50090">
    <property type="entry name" value="MYB_LIKE"/>
    <property type="match status" value="1"/>
</dbReference>
<feature type="domain" description="Myb-like" evidence="4">
    <location>
        <begin position="43"/>
        <end position="97"/>
    </location>
</feature>
<evidence type="ECO:0000259" key="4">
    <source>
        <dbReference type="PROSITE" id="PS50090"/>
    </source>
</evidence>
<feature type="compositionally biased region" description="Polar residues" evidence="3">
    <location>
        <begin position="1"/>
        <end position="14"/>
    </location>
</feature>
<dbReference type="SUPFAM" id="SSF46689">
    <property type="entry name" value="Homeodomain-like"/>
    <property type="match status" value="1"/>
</dbReference>
<dbReference type="AlphaFoldDB" id="A0A2I1E8L4"/>
<dbReference type="InterPro" id="IPR009057">
    <property type="entry name" value="Homeodomain-like_sf"/>
</dbReference>
<dbReference type="VEuPathDB" id="FungiDB:RhiirA1_416109"/>
<dbReference type="PANTHER" id="PTHR46734:SF1">
    <property type="entry name" value="TELOMERIC REPEAT-BINDING FACTOR 1"/>
    <property type="match status" value="1"/>
</dbReference>
<dbReference type="InterPro" id="IPR017930">
    <property type="entry name" value="Myb_dom"/>
</dbReference>
<reference evidence="8 10" key="3">
    <citation type="submission" date="2017-10" db="EMBL/GenBank/DDBJ databases">
        <title>Extensive intraspecific genome diversity in a model arbuscular mycorrhizal fungus.</title>
        <authorList>
            <person name="Chen E.C.H."/>
            <person name="Morin E."/>
            <person name="Baudet D."/>
            <person name="Noel J."/>
            <person name="Ndikumana S."/>
            <person name="Charron P."/>
            <person name="St-Onge C."/>
            <person name="Giorgi J."/>
            <person name="Grigoriev I.V."/>
            <person name="Roux C."/>
            <person name="Martin F.M."/>
            <person name="Corradi N."/>
        </authorList>
    </citation>
    <scope>NUCLEOTIDE SEQUENCE [LARGE SCALE GENOMIC DNA]</scope>
    <source>
        <strain evidence="8 10">C2</strain>
    </source>
</reference>
<dbReference type="EMBL" id="CAGKOT010000039">
    <property type="protein sequence ID" value="CAB5378446.1"/>
    <property type="molecule type" value="Genomic_DNA"/>
</dbReference>
<dbReference type="SMART" id="SM00717">
    <property type="entry name" value="SANT"/>
    <property type="match status" value="1"/>
</dbReference>
<dbReference type="OrthoDB" id="3366990at2759"/>
<dbReference type="PANTHER" id="PTHR46734">
    <property type="entry name" value="TELOMERIC REPEAT-BINDING FACTOR 1 TERF1"/>
    <property type="match status" value="1"/>
</dbReference>
<reference evidence="6" key="4">
    <citation type="submission" date="2020-05" db="EMBL/GenBank/DDBJ databases">
        <authorList>
            <person name="Rincon C."/>
            <person name="Sanders R I."/>
            <person name="Robbins C."/>
            <person name="Chaturvedi A."/>
        </authorList>
    </citation>
    <scope>NUCLEOTIDE SEQUENCE</scope>
    <source>
        <strain evidence="6">CHB12</strain>
    </source>
</reference>
<dbReference type="EMBL" id="LLXL01000243">
    <property type="protein sequence ID" value="PKK75446.1"/>
    <property type="molecule type" value="Genomic_DNA"/>
</dbReference>
<evidence type="ECO:0000313" key="8">
    <source>
        <dbReference type="EMBL" id="PKK75446.1"/>
    </source>
</evidence>
<evidence type="ECO:0000256" key="3">
    <source>
        <dbReference type="SAM" id="MobiDB-lite"/>
    </source>
</evidence>
<dbReference type="Gene3D" id="1.10.10.60">
    <property type="entry name" value="Homeodomain-like"/>
    <property type="match status" value="1"/>
</dbReference>
<reference evidence="7 9" key="2">
    <citation type="submission" date="2017-09" db="EMBL/GenBank/DDBJ databases">
        <title>Extensive intraspecific genome diversity in a model arbuscular mycorrhizal fungus.</title>
        <authorList>
            <person name="Chen E.C."/>
            <person name="Morin E."/>
            <person name="Beaudet D."/>
            <person name="Noel J."/>
            <person name="Ndikumana S."/>
            <person name="Charron P."/>
            <person name="St-Onge C."/>
            <person name="Giorgi J."/>
            <person name="Grigoriev I.V."/>
            <person name="Roux C."/>
            <person name="Martin F.M."/>
            <person name="Corradi N."/>
        </authorList>
    </citation>
    <scope>NUCLEOTIDE SEQUENCE [LARGE SCALE GENOMIC DNA]</scope>
    <source>
        <strain evidence="7 9">A5</strain>
    </source>
</reference>
<sequence length="115" mass="13408">MSDGQENNKISSSEDVLDESFHTNKTVTKRSSTLLIPQNKFKRKKQKRIEWTQEELEELEEGMEKFGTNWTLILNMSSGPLKNRTNVQLKDKARNEKRRREREGIPLGIFQKATG</sequence>
<feature type="domain" description="HTH myb-type" evidence="5">
    <location>
        <begin position="43"/>
        <end position="101"/>
    </location>
</feature>
<evidence type="ECO:0000313" key="7">
    <source>
        <dbReference type="EMBL" id="PKC05939.1"/>
    </source>
</evidence>
<dbReference type="Pfam" id="PF00249">
    <property type="entry name" value="Myb_DNA-binding"/>
    <property type="match status" value="1"/>
</dbReference>
<protein>
    <submittedName>
        <fullName evidence="7">Uncharacterized protein</fullName>
    </submittedName>
</protein>
<feature type="coiled-coil region" evidence="2">
    <location>
        <begin position="42"/>
        <end position="69"/>
    </location>
</feature>
<evidence type="ECO:0000256" key="2">
    <source>
        <dbReference type="SAM" id="Coils"/>
    </source>
</evidence>
<feature type="region of interest" description="Disordered" evidence="3">
    <location>
        <begin position="1"/>
        <end position="24"/>
    </location>
</feature>
<dbReference type="Proteomes" id="UP000232722">
    <property type="component" value="Unassembled WGS sequence"/>
</dbReference>
<comment type="caution">
    <text evidence="7">The sequence shown here is derived from an EMBL/GenBank/DDBJ whole genome shotgun (WGS) entry which is preliminary data.</text>
</comment>
<name>A0A2I1E8L4_9GLOM</name>
<keyword evidence="1" id="KW-0539">Nucleus</keyword>
<accession>A0A2I1E8L4</accession>
<dbReference type="VEuPathDB" id="FungiDB:RhiirFUN_017837"/>
<evidence type="ECO:0000313" key="9">
    <source>
        <dbReference type="Proteomes" id="UP000232722"/>
    </source>
</evidence>
<keyword evidence="2" id="KW-0175">Coiled coil</keyword>
<evidence type="ECO:0000256" key="1">
    <source>
        <dbReference type="ARBA" id="ARBA00023242"/>
    </source>
</evidence>
<evidence type="ECO:0000313" key="6">
    <source>
        <dbReference type="EMBL" id="CAB5378446.1"/>
    </source>
</evidence>